<name>A0ACB6ZKK5_THEGA</name>
<reference evidence="1" key="2">
    <citation type="journal article" date="2020" name="Nat. Commun.">
        <title>Large-scale genome sequencing of mycorrhizal fungi provides insights into the early evolution of symbiotic traits.</title>
        <authorList>
            <person name="Miyauchi S."/>
            <person name="Kiss E."/>
            <person name="Kuo A."/>
            <person name="Drula E."/>
            <person name="Kohler A."/>
            <person name="Sanchez-Garcia M."/>
            <person name="Morin E."/>
            <person name="Andreopoulos B."/>
            <person name="Barry K.W."/>
            <person name="Bonito G."/>
            <person name="Buee M."/>
            <person name="Carver A."/>
            <person name="Chen C."/>
            <person name="Cichocki N."/>
            <person name="Clum A."/>
            <person name="Culley D."/>
            <person name="Crous P.W."/>
            <person name="Fauchery L."/>
            <person name="Girlanda M."/>
            <person name="Hayes R.D."/>
            <person name="Keri Z."/>
            <person name="LaButti K."/>
            <person name="Lipzen A."/>
            <person name="Lombard V."/>
            <person name="Magnuson J."/>
            <person name="Maillard F."/>
            <person name="Murat C."/>
            <person name="Nolan M."/>
            <person name="Ohm R.A."/>
            <person name="Pangilinan J."/>
            <person name="Pereira M.F."/>
            <person name="Perotto S."/>
            <person name="Peter M."/>
            <person name="Pfister S."/>
            <person name="Riley R."/>
            <person name="Sitrit Y."/>
            <person name="Stielow J.B."/>
            <person name="Szollosi G."/>
            <person name="Zifcakova L."/>
            <person name="Stursova M."/>
            <person name="Spatafora J.W."/>
            <person name="Tedersoo L."/>
            <person name="Vaario L.M."/>
            <person name="Yamada A."/>
            <person name="Yan M."/>
            <person name="Wang P."/>
            <person name="Xu J."/>
            <person name="Bruns T."/>
            <person name="Baldrian P."/>
            <person name="Vilgalys R."/>
            <person name="Dunand C."/>
            <person name="Henrissat B."/>
            <person name="Grigoriev I.V."/>
            <person name="Hibbett D."/>
            <person name="Nagy L.G."/>
            <person name="Martin F.M."/>
        </authorList>
    </citation>
    <scope>NUCLEOTIDE SEQUENCE</scope>
    <source>
        <strain evidence="1">P2</strain>
    </source>
</reference>
<dbReference type="EMBL" id="MU117989">
    <property type="protein sequence ID" value="KAF9650084.1"/>
    <property type="molecule type" value="Genomic_DNA"/>
</dbReference>
<reference evidence="1" key="1">
    <citation type="submission" date="2019-10" db="EMBL/GenBank/DDBJ databases">
        <authorList>
            <consortium name="DOE Joint Genome Institute"/>
            <person name="Kuo A."/>
            <person name="Miyauchi S."/>
            <person name="Kiss E."/>
            <person name="Drula E."/>
            <person name="Kohler A."/>
            <person name="Sanchez-Garcia M."/>
            <person name="Andreopoulos B."/>
            <person name="Barry K.W."/>
            <person name="Bonito G."/>
            <person name="Buee M."/>
            <person name="Carver A."/>
            <person name="Chen C."/>
            <person name="Cichocki N."/>
            <person name="Clum A."/>
            <person name="Culley D."/>
            <person name="Crous P.W."/>
            <person name="Fauchery L."/>
            <person name="Girlanda M."/>
            <person name="Hayes R."/>
            <person name="Keri Z."/>
            <person name="Labutti K."/>
            <person name="Lipzen A."/>
            <person name="Lombard V."/>
            <person name="Magnuson J."/>
            <person name="Maillard F."/>
            <person name="Morin E."/>
            <person name="Murat C."/>
            <person name="Nolan M."/>
            <person name="Ohm R."/>
            <person name="Pangilinan J."/>
            <person name="Pereira M."/>
            <person name="Perotto S."/>
            <person name="Peter M."/>
            <person name="Riley R."/>
            <person name="Sitrit Y."/>
            <person name="Stielow B."/>
            <person name="Szollosi G."/>
            <person name="Zifcakova L."/>
            <person name="Stursova M."/>
            <person name="Spatafora J.W."/>
            <person name="Tedersoo L."/>
            <person name="Vaario L.-M."/>
            <person name="Yamada A."/>
            <person name="Yan M."/>
            <person name="Wang P."/>
            <person name="Xu J."/>
            <person name="Bruns T."/>
            <person name="Baldrian P."/>
            <person name="Vilgalys R."/>
            <person name="Henrissat B."/>
            <person name="Grigoriev I.V."/>
            <person name="Hibbett D."/>
            <person name="Nagy L.G."/>
            <person name="Martin F.M."/>
        </authorList>
    </citation>
    <scope>NUCLEOTIDE SEQUENCE</scope>
    <source>
        <strain evidence="1">P2</strain>
    </source>
</reference>
<dbReference type="Proteomes" id="UP000886501">
    <property type="component" value="Unassembled WGS sequence"/>
</dbReference>
<proteinExistence type="predicted"/>
<organism evidence="1 2">
    <name type="scientific">Thelephora ganbajun</name>
    <name type="common">Ganba fungus</name>
    <dbReference type="NCBI Taxonomy" id="370292"/>
    <lineage>
        <taxon>Eukaryota</taxon>
        <taxon>Fungi</taxon>
        <taxon>Dikarya</taxon>
        <taxon>Basidiomycota</taxon>
        <taxon>Agaricomycotina</taxon>
        <taxon>Agaricomycetes</taxon>
        <taxon>Thelephorales</taxon>
        <taxon>Thelephoraceae</taxon>
        <taxon>Thelephora</taxon>
    </lineage>
</organism>
<protein>
    <submittedName>
        <fullName evidence="1">LCCL domain-containing protein</fullName>
    </submittedName>
</protein>
<comment type="caution">
    <text evidence="1">The sequence shown here is derived from an EMBL/GenBank/DDBJ whole genome shotgun (WGS) entry which is preliminary data.</text>
</comment>
<keyword evidence="2" id="KW-1185">Reference proteome</keyword>
<sequence>MAAPETVTTLDLNGKFIQNHTLSDSVDRILILQGVGWVTRKIINNATITVDTKHYKDGDGVEHIDTNQTLTGGITATPELRTLDWTWRKAEHNLYKSNIGRSRRIPVEDVTDEYLKSGWLPDVSRDGAIEVETESDKEKNPYSWKSDMVWGFEEINDERRYTRRIRFIGSGDEEITARLVYDYVPVPILSLTLCFNHRTWSLALEPAWIRFTRFFTHPFLFILVVVGYIIGLAFFTRAQWFQTPPDTFLGCTATHWLANSKCGLDGRDCLPTEYGQFDFRCPAACDVILQHSRTVGNQKQEYVPLIVGGGDANRTYRGDSFICSAAVQAGIVSLSKGGCGSLQLVADYTNYIPTSGHGFNSIGFPTTFPIGFRLSPSNSSQCTDKRMAALAMNVTLTSFLFLFFRPKPIVIFWCLFTVGYWHAVIFSHPRRIPPSMSSAFADFLTGLFMAYGIWRVAFRFVLPAFVMIPLEATVWYIGPFWVGVLSNVTLGKIPINRLLVSDVKSRPGALTALMVIVVVVLVIALNQIRVIRKTGWLPHYARWYFAGGLVLLVLAFLPSLTLRLHHYIVALILLPATAFPTRLSAIYQAFLLGLFINGGAAFEWDSILQTADELRQDATLGSGIPTFLTNSTTFNPTVLLRNLTLLWEGLPSGSGGWDGFSLLIDDVERFRGTATNFSLALLDQSLPHFFRLAFTKGGNVGDYTNAASFFPNGSWIDPPPGPSY</sequence>
<evidence type="ECO:0000313" key="1">
    <source>
        <dbReference type="EMBL" id="KAF9650084.1"/>
    </source>
</evidence>
<evidence type="ECO:0000313" key="2">
    <source>
        <dbReference type="Proteomes" id="UP000886501"/>
    </source>
</evidence>
<accession>A0ACB6ZKK5</accession>
<gene>
    <name evidence="1" type="ORF">BDM02DRAFT_3155056</name>
</gene>